<evidence type="ECO:0000256" key="3">
    <source>
        <dbReference type="ARBA" id="ARBA00022723"/>
    </source>
</evidence>
<sequence length="167" mass="18326">MKIWISNRQRKTALDPATVRKKARKILDALGWADAELSLTLVGDRAMSRLNRATFGRTGPTNVIAFPVDAPGETDGSPRGGQRPPGKAAGPPPVLGEVVISLETTRRQAEETGWPWEELFDFFLIHGILHLTGYDHDTPEKEAAMTARTWELMEMIRGGEGLEPAAP</sequence>
<keyword evidence="7" id="KW-0698">rRNA processing</keyword>
<evidence type="ECO:0000256" key="6">
    <source>
        <dbReference type="ARBA" id="ARBA00022833"/>
    </source>
</evidence>
<evidence type="ECO:0000256" key="8">
    <source>
        <dbReference type="SAM" id="MobiDB-lite"/>
    </source>
</evidence>
<comment type="cofactor">
    <cofactor evidence="7">
        <name>Zn(2+)</name>
        <dbReference type="ChEBI" id="CHEBI:29105"/>
    </cofactor>
    <text evidence="7">Binds 1 zinc ion.</text>
</comment>
<dbReference type="AlphaFoldDB" id="A0A7C3UYD9"/>
<keyword evidence="7" id="KW-0963">Cytoplasm</keyword>
<dbReference type="GO" id="GO:0004222">
    <property type="term" value="F:metalloendopeptidase activity"/>
    <property type="evidence" value="ECO:0007669"/>
    <property type="project" value="InterPro"/>
</dbReference>
<keyword evidence="5 7" id="KW-0378">Hydrolase</keyword>
<reference evidence="9" key="1">
    <citation type="journal article" date="2020" name="mSystems">
        <title>Genome- and Community-Level Interaction Insights into Carbon Utilization and Element Cycling Functions of Hydrothermarchaeota in Hydrothermal Sediment.</title>
        <authorList>
            <person name="Zhou Z."/>
            <person name="Liu Y."/>
            <person name="Xu W."/>
            <person name="Pan J."/>
            <person name="Luo Z.H."/>
            <person name="Li M."/>
        </authorList>
    </citation>
    <scope>NUCLEOTIDE SEQUENCE [LARGE SCALE GENOMIC DNA]</scope>
    <source>
        <strain evidence="9">SpSt-897</strain>
    </source>
</reference>
<dbReference type="InterPro" id="IPR002036">
    <property type="entry name" value="YbeY"/>
</dbReference>
<feature type="binding site" evidence="7">
    <location>
        <position position="130"/>
    </location>
    <ligand>
        <name>Zn(2+)</name>
        <dbReference type="ChEBI" id="CHEBI:29105"/>
        <note>catalytic</note>
    </ligand>
</feature>
<evidence type="ECO:0000256" key="1">
    <source>
        <dbReference type="ARBA" id="ARBA00010875"/>
    </source>
</evidence>
<protein>
    <recommendedName>
        <fullName evidence="7">Endoribonuclease YbeY</fullName>
        <ecNumber evidence="7">3.1.-.-</ecNumber>
    </recommendedName>
</protein>
<name>A0A7C3UYD9_9BACT</name>
<evidence type="ECO:0000256" key="4">
    <source>
        <dbReference type="ARBA" id="ARBA00022759"/>
    </source>
</evidence>
<evidence type="ECO:0000256" key="2">
    <source>
        <dbReference type="ARBA" id="ARBA00022722"/>
    </source>
</evidence>
<dbReference type="PANTHER" id="PTHR46986:SF1">
    <property type="entry name" value="ENDORIBONUCLEASE YBEY, CHLOROPLASTIC"/>
    <property type="match status" value="1"/>
</dbReference>
<accession>A0A7C3UYD9</accession>
<keyword evidence="3 7" id="KW-0479">Metal-binding</keyword>
<comment type="function">
    <text evidence="7">Single strand-specific metallo-endoribonuclease involved in late-stage 70S ribosome quality control and in maturation of the 3' terminus of the 16S rRNA.</text>
</comment>
<comment type="caution">
    <text evidence="9">The sequence shown here is derived from an EMBL/GenBank/DDBJ whole genome shotgun (WGS) entry which is preliminary data.</text>
</comment>
<dbReference type="InterPro" id="IPR023091">
    <property type="entry name" value="MetalPrtase_cat_dom_sf_prd"/>
</dbReference>
<dbReference type="GO" id="GO:0004521">
    <property type="term" value="F:RNA endonuclease activity"/>
    <property type="evidence" value="ECO:0007669"/>
    <property type="project" value="UniProtKB-UniRule"/>
</dbReference>
<keyword evidence="6 7" id="KW-0862">Zinc</keyword>
<dbReference type="GO" id="GO:0008270">
    <property type="term" value="F:zinc ion binding"/>
    <property type="evidence" value="ECO:0007669"/>
    <property type="project" value="UniProtKB-UniRule"/>
</dbReference>
<feature type="region of interest" description="Disordered" evidence="8">
    <location>
        <begin position="63"/>
        <end position="93"/>
    </location>
</feature>
<gene>
    <name evidence="7 9" type="primary">ybeY</name>
    <name evidence="9" type="ORF">ENW96_09155</name>
</gene>
<dbReference type="Pfam" id="PF02130">
    <property type="entry name" value="YbeY"/>
    <property type="match status" value="1"/>
</dbReference>
<proteinExistence type="inferred from homology"/>
<dbReference type="HAMAP" id="MF_00009">
    <property type="entry name" value="Endoribonucl_YbeY"/>
    <property type="match status" value="1"/>
</dbReference>
<evidence type="ECO:0000256" key="7">
    <source>
        <dbReference type="HAMAP-Rule" id="MF_00009"/>
    </source>
</evidence>
<comment type="subcellular location">
    <subcellularLocation>
        <location evidence="7">Cytoplasm</location>
    </subcellularLocation>
</comment>
<feature type="binding site" evidence="7">
    <location>
        <position position="136"/>
    </location>
    <ligand>
        <name>Zn(2+)</name>
        <dbReference type="ChEBI" id="CHEBI:29105"/>
        <note>catalytic</note>
    </ligand>
</feature>
<organism evidence="9">
    <name type="scientific">Desulfobacca acetoxidans</name>
    <dbReference type="NCBI Taxonomy" id="60893"/>
    <lineage>
        <taxon>Bacteria</taxon>
        <taxon>Pseudomonadati</taxon>
        <taxon>Thermodesulfobacteriota</taxon>
        <taxon>Desulfobaccia</taxon>
        <taxon>Desulfobaccales</taxon>
        <taxon>Desulfobaccaceae</taxon>
        <taxon>Desulfobacca</taxon>
    </lineage>
</organism>
<dbReference type="PANTHER" id="PTHR46986">
    <property type="entry name" value="ENDORIBONUCLEASE YBEY, CHLOROPLASTIC"/>
    <property type="match status" value="1"/>
</dbReference>
<dbReference type="SUPFAM" id="SSF55486">
    <property type="entry name" value="Metalloproteases ('zincins'), catalytic domain"/>
    <property type="match status" value="1"/>
</dbReference>
<dbReference type="GO" id="GO:0005737">
    <property type="term" value="C:cytoplasm"/>
    <property type="evidence" value="ECO:0007669"/>
    <property type="project" value="UniProtKB-SubCell"/>
</dbReference>
<evidence type="ECO:0000313" key="9">
    <source>
        <dbReference type="EMBL" id="HGF34536.1"/>
    </source>
</evidence>
<comment type="similarity">
    <text evidence="1 7">Belongs to the endoribonuclease YbeY family.</text>
</comment>
<dbReference type="NCBIfam" id="TIGR00043">
    <property type="entry name" value="rRNA maturation RNase YbeY"/>
    <property type="match status" value="1"/>
</dbReference>
<keyword evidence="2 7" id="KW-0540">Nuclease</keyword>
<evidence type="ECO:0000256" key="5">
    <source>
        <dbReference type="ARBA" id="ARBA00022801"/>
    </source>
</evidence>
<feature type="binding site" evidence="7">
    <location>
        <position position="126"/>
    </location>
    <ligand>
        <name>Zn(2+)</name>
        <dbReference type="ChEBI" id="CHEBI:29105"/>
        <note>catalytic</note>
    </ligand>
</feature>
<dbReference type="GO" id="GO:0006364">
    <property type="term" value="P:rRNA processing"/>
    <property type="evidence" value="ECO:0007669"/>
    <property type="project" value="UniProtKB-UniRule"/>
</dbReference>
<keyword evidence="7" id="KW-0690">Ribosome biogenesis</keyword>
<dbReference type="EC" id="3.1.-.-" evidence="7"/>
<keyword evidence="4 7" id="KW-0255">Endonuclease</keyword>
<dbReference type="EMBL" id="DTMF01000220">
    <property type="protein sequence ID" value="HGF34536.1"/>
    <property type="molecule type" value="Genomic_DNA"/>
</dbReference>
<dbReference type="Gene3D" id="3.40.390.30">
    <property type="entry name" value="Metalloproteases ('zincins'), catalytic domain"/>
    <property type="match status" value="1"/>
</dbReference>